<dbReference type="RefSeq" id="WP_145230046.1">
    <property type="nucleotide sequence ID" value="NZ_VIVQ01000003.1"/>
</dbReference>
<dbReference type="AlphaFoldDB" id="A0A561E1E7"/>
<dbReference type="Proteomes" id="UP000318297">
    <property type="component" value="Unassembled WGS sequence"/>
</dbReference>
<comment type="caution">
    <text evidence="2">The sequence shown here is derived from an EMBL/GenBank/DDBJ whole genome shotgun (WGS) entry which is preliminary data.</text>
</comment>
<feature type="transmembrane region" description="Helical" evidence="1">
    <location>
        <begin position="12"/>
        <end position="31"/>
    </location>
</feature>
<evidence type="ECO:0000313" key="2">
    <source>
        <dbReference type="EMBL" id="TWE09410.1"/>
    </source>
</evidence>
<accession>A0A561E1E7</accession>
<sequence>MSEQSASKSHTVSPRLIGGVVLAVLAVVFVLQNTARGRVSFLFWHITAPSWTWLIVIFVVGVIVGSMFPWFRRRK</sequence>
<feature type="transmembrane region" description="Helical" evidence="1">
    <location>
        <begin position="51"/>
        <end position="71"/>
    </location>
</feature>
<keyword evidence="3" id="KW-1185">Reference proteome</keyword>
<organism evidence="2 3">
    <name type="scientific">Rudaeicoccus suwonensis</name>
    <dbReference type="NCBI Taxonomy" id="657409"/>
    <lineage>
        <taxon>Bacteria</taxon>
        <taxon>Bacillati</taxon>
        <taxon>Actinomycetota</taxon>
        <taxon>Actinomycetes</taxon>
        <taxon>Micrococcales</taxon>
        <taxon>Dermacoccaceae</taxon>
        <taxon>Rudaeicoccus</taxon>
    </lineage>
</organism>
<keyword evidence="1" id="KW-1133">Transmembrane helix</keyword>
<evidence type="ECO:0000256" key="1">
    <source>
        <dbReference type="SAM" id="Phobius"/>
    </source>
</evidence>
<name>A0A561E1E7_9MICO</name>
<proteinExistence type="predicted"/>
<reference evidence="2 3" key="1">
    <citation type="submission" date="2019-06" db="EMBL/GenBank/DDBJ databases">
        <title>Sequencing the genomes of 1000 actinobacteria strains.</title>
        <authorList>
            <person name="Klenk H.-P."/>
        </authorList>
    </citation>
    <scope>NUCLEOTIDE SEQUENCE [LARGE SCALE GENOMIC DNA]</scope>
    <source>
        <strain evidence="2 3">DSM 19560</strain>
    </source>
</reference>
<keyword evidence="1" id="KW-0812">Transmembrane</keyword>
<evidence type="ECO:0000313" key="3">
    <source>
        <dbReference type="Proteomes" id="UP000318297"/>
    </source>
</evidence>
<dbReference type="EMBL" id="VIVQ01000003">
    <property type="protein sequence ID" value="TWE09410.1"/>
    <property type="molecule type" value="Genomic_DNA"/>
</dbReference>
<protein>
    <submittedName>
        <fullName evidence="2">Uncharacterized protein DUF1049</fullName>
    </submittedName>
</protein>
<gene>
    <name evidence="2" type="ORF">BKA23_3113</name>
</gene>
<keyword evidence="1" id="KW-0472">Membrane</keyword>